<organism evidence="2 4">
    <name type="scientific">Brevibacillus composti</name>
    <dbReference type="NCBI Taxonomy" id="2796470"/>
    <lineage>
        <taxon>Bacteria</taxon>
        <taxon>Bacillati</taxon>
        <taxon>Bacillota</taxon>
        <taxon>Bacilli</taxon>
        <taxon>Bacillales</taxon>
        <taxon>Paenibacillaceae</taxon>
        <taxon>Brevibacillus</taxon>
    </lineage>
</organism>
<accession>A0A7T5EKB2</accession>
<dbReference type="Proteomes" id="UP000677234">
    <property type="component" value="Chromosome"/>
</dbReference>
<feature type="compositionally biased region" description="Basic and acidic residues" evidence="1">
    <location>
        <begin position="138"/>
        <end position="156"/>
    </location>
</feature>
<evidence type="ECO:0008006" key="6">
    <source>
        <dbReference type="Google" id="ProtNLM"/>
    </source>
</evidence>
<keyword evidence="5" id="KW-1185">Reference proteome</keyword>
<reference evidence="3" key="2">
    <citation type="submission" date="2021-04" db="EMBL/GenBank/DDBJ databases">
        <title>Brevibacillus composti FJAT-54423, complete genome.</title>
        <authorList>
            <person name="Tang R."/>
        </authorList>
    </citation>
    <scope>NUCLEOTIDE SEQUENCE</scope>
    <source>
        <strain evidence="3">FJAT-54424</strain>
    </source>
</reference>
<proteinExistence type="predicted"/>
<evidence type="ECO:0000313" key="3">
    <source>
        <dbReference type="EMBL" id="QUO41254.1"/>
    </source>
</evidence>
<evidence type="ECO:0000313" key="2">
    <source>
        <dbReference type="EMBL" id="QQE74171.1"/>
    </source>
</evidence>
<dbReference type="AlphaFoldDB" id="A0A7T5EKB2"/>
<feature type="region of interest" description="Disordered" evidence="1">
    <location>
        <begin position="133"/>
        <end position="156"/>
    </location>
</feature>
<evidence type="ECO:0000313" key="5">
    <source>
        <dbReference type="Proteomes" id="UP000677234"/>
    </source>
</evidence>
<name>A0A7T5EKB2_9BACL</name>
<evidence type="ECO:0000256" key="1">
    <source>
        <dbReference type="SAM" id="MobiDB-lite"/>
    </source>
</evidence>
<reference evidence="2 4" key="1">
    <citation type="submission" date="2020-12" db="EMBL/GenBank/DDBJ databases">
        <title>strain FJAT-54423T represents a novel species of the genus Brevibacillus.</title>
        <authorList>
            <person name="Tang R."/>
        </authorList>
    </citation>
    <scope>NUCLEOTIDE SEQUENCE [LARGE SCALE GENOMIC DNA]</scope>
    <source>
        <strain evidence="2 4">FJAT-54423</strain>
    </source>
</reference>
<dbReference type="Proteomes" id="UP000595847">
    <property type="component" value="Chromosome"/>
</dbReference>
<dbReference type="EMBL" id="CP073708">
    <property type="protein sequence ID" value="QUO41254.1"/>
    <property type="molecule type" value="Genomic_DNA"/>
</dbReference>
<protein>
    <recommendedName>
        <fullName evidence="6">DUF669 domain-containing protein</fullName>
    </recommendedName>
</protein>
<evidence type="ECO:0000313" key="4">
    <source>
        <dbReference type="Proteomes" id="UP000595847"/>
    </source>
</evidence>
<dbReference type="EMBL" id="CP066308">
    <property type="protein sequence ID" value="QQE74171.1"/>
    <property type="molecule type" value="Genomic_DNA"/>
</dbReference>
<dbReference type="RefSeq" id="WP_198827755.1">
    <property type="nucleotide sequence ID" value="NZ_CP066308.1"/>
</dbReference>
<gene>
    <name evidence="2" type="ORF">JD108_20460</name>
    <name evidence="3" type="ORF">KDJ56_20395</name>
</gene>
<sequence>MKKNRTIKRPLTNQTIVQEGVYNGCEIESADIMERGSQFHETGKRDVLNLKVRIPLPNGDFAILFYAPNLSWGAKSRMVKLLQDLEALPDPGEDLDLDSLVGMKVTVFVENVEKDDKTYSNIVKMKKEKGTAEMPSVSEKKVAQHDQEEVENFFKDENEYEEVGSMDLID</sequence>
<dbReference type="KEGG" id="bcop:JD108_20460"/>